<gene>
    <name evidence="2" type="ORF">DM860_002497</name>
</gene>
<dbReference type="Proteomes" id="UP000249390">
    <property type="component" value="Unassembled WGS sequence"/>
</dbReference>
<proteinExistence type="predicted"/>
<evidence type="ECO:0000313" key="3">
    <source>
        <dbReference type="Proteomes" id="UP000249390"/>
    </source>
</evidence>
<organism evidence="2 3">
    <name type="scientific">Cuscuta australis</name>
    <dbReference type="NCBI Taxonomy" id="267555"/>
    <lineage>
        <taxon>Eukaryota</taxon>
        <taxon>Viridiplantae</taxon>
        <taxon>Streptophyta</taxon>
        <taxon>Embryophyta</taxon>
        <taxon>Tracheophyta</taxon>
        <taxon>Spermatophyta</taxon>
        <taxon>Magnoliopsida</taxon>
        <taxon>eudicotyledons</taxon>
        <taxon>Gunneridae</taxon>
        <taxon>Pentapetalae</taxon>
        <taxon>asterids</taxon>
        <taxon>lamiids</taxon>
        <taxon>Solanales</taxon>
        <taxon>Convolvulaceae</taxon>
        <taxon>Cuscuteae</taxon>
        <taxon>Cuscuta</taxon>
        <taxon>Cuscuta subgen. Grammica</taxon>
        <taxon>Cuscuta sect. Cleistogrammica</taxon>
    </lineage>
</organism>
<name>A0A328D2A3_9ASTE</name>
<comment type="caution">
    <text evidence="2">The sequence shown here is derived from an EMBL/GenBank/DDBJ whole genome shotgun (WGS) entry which is preliminary data.</text>
</comment>
<reference evidence="2 3" key="1">
    <citation type="submission" date="2018-06" db="EMBL/GenBank/DDBJ databases">
        <title>The Genome of Cuscuta australis (Dodder) Provides Insight into the Evolution of Plant Parasitism.</title>
        <authorList>
            <person name="Liu H."/>
        </authorList>
    </citation>
    <scope>NUCLEOTIDE SEQUENCE [LARGE SCALE GENOMIC DNA]</scope>
    <source>
        <strain evidence="3">cv. Yunnan</strain>
        <tissue evidence="2">Vines</tissue>
    </source>
</reference>
<feature type="region of interest" description="Disordered" evidence="1">
    <location>
        <begin position="53"/>
        <end position="82"/>
    </location>
</feature>
<dbReference type="AlphaFoldDB" id="A0A328D2A3"/>
<keyword evidence="3" id="KW-1185">Reference proteome</keyword>
<evidence type="ECO:0000256" key="1">
    <source>
        <dbReference type="SAM" id="MobiDB-lite"/>
    </source>
</evidence>
<protein>
    <submittedName>
        <fullName evidence="2">Uncharacterized protein</fullName>
    </submittedName>
</protein>
<sequence length="82" mass="9335">MLGGEAGRREDEADADSMRREFIPIYIPEENNVENKNGRRLSSVPEIQRVVEMPRDEAATETDRSAKMGKKMGSPLRNMWPS</sequence>
<evidence type="ECO:0000313" key="2">
    <source>
        <dbReference type="EMBL" id="RAL38519.1"/>
    </source>
</evidence>
<accession>A0A328D2A3</accession>
<feature type="compositionally biased region" description="Basic and acidic residues" evidence="1">
    <location>
        <begin position="53"/>
        <end position="66"/>
    </location>
</feature>
<dbReference type="EMBL" id="NQVE01000209">
    <property type="protein sequence ID" value="RAL38519.1"/>
    <property type="molecule type" value="Genomic_DNA"/>
</dbReference>